<sequence length="486" mass="50257">MTTPEDPGVYVQTSRPEGLLEDDIGTKTRGEGAETPNEEEPEKPGEGQKKRRRLHPAWAVAAVAFLALVGAAGFRAAPGVLMVPLQQEFGWSTTVLSAAVSINLVLFGLTAPFAAALMERFGIRAVTAVALGLIGAGSALTVLVNQSWQILLTWGLLIGLGTGSMALVFAATIANTWFSKSRGLVIGILTAGSAAGQLVFLPFIAMLAQDPGWRQASLLIAAGALAVVPLVLKFLKNSPADVGALPYGAEEPSGAPSGESEAAAAPEPAGPRRNAAVRALQVLRSASRNRTFWALAAGFAICGATTNGLIGTHFIPSAHDHGMPETTAAGLLAVVGIFDILGTIASGWLTDRFNPRILLAVYYQFRGIGLLVLPLLLGSSVQPSMIVFVVIYGLDWVATVPPTAAICRQVFGADGSVVFGWVFAAHQLGAAAAALAAGAIRDATGHYTYAWFGAAAMCTIAAVISATIRKDTGRRKPAAVAAASVD</sequence>
<feature type="transmembrane region" description="Helical" evidence="6">
    <location>
        <begin position="183"/>
        <end position="204"/>
    </location>
</feature>
<dbReference type="PROSITE" id="PS50850">
    <property type="entry name" value="MFS"/>
    <property type="match status" value="1"/>
</dbReference>
<comment type="subcellular location">
    <subcellularLocation>
        <location evidence="1">Cell membrane</location>
        <topology evidence="1">Multi-pass membrane protein</topology>
    </subcellularLocation>
</comment>
<name>A0A328HCR8_ARTGO</name>
<proteinExistence type="predicted"/>
<feature type="transmembrane region" description="Helical" evidence="6">
    <location>
        <begin position="327"/>
        <end position="350"/>
    </location>
</feature>
<dbReference type="Pfam" id="PF07690">
    <property type="entry name" value="MFS_1"/>
    <property type="match status" value="1"/>
</dbReference>
<feature type="transmembrane region" description="Helical" evidence="6">
    <location>
        <begin position="89"/>
        <end position="109"/>
    </location>
</feature>
<feature type="transmembrane region" description="Helical" evidence="6">
    <location>
        <begin position="292"/>
        <end position="315"/>
    </location>
</feature>
<feature type="domain" description="Major facilitator superfamily (MFS) profile" evidence="7">
    <location>
        <begin position="59"/>
        <end position="473"/>
    </location>
</feature>
<evidence type="ECO:0000256" key="6">
    <source>
        <dbReference type="SAM" id="Phobius"/>
    </source>
</evidence>
<organism evidence="8 9">
    <name type="scientific">Arthrobacter globiformis</name>
    <dbReference type="NCBI Taxonomy" id="1665"/>
    <lineage>
        <taxon>Bacteria</taxon>
        <taxon>Bacillati</taxon>
        <taxon>Actinomycetota</taxon>
        <taxon>Actinomycetes</taxon>
        <taxon>Micrococcales</taxon>
        <taxon>Micrococcaceae</taxon>
        <taxon>Arthrobacter</taxon>
    </lineage>
</organism>
<dbReference type="CDD" id="cd17355">
    <property type="entry name" value="MFS_YcxA_like"/>
    <property type="match status" value="1"/>
</dbReference>
<feature type="transmembrane region" description="Helical" evidence="6">
    <location>
        <begin position="57"/>
        <end position="77"/>
    </location>
</feature>
<evidence type="ECO:0000256" key="2">
    <source>
        <dbReference type="ARBA" id="ARBA00022692"/>
    </source>
</evidence>
<feature type="transmembrane region" description="Helical" evidence="6">
    <location>
        <begin position="121"/>
        <end position="144"/>
    </location>
</feature>
<evidence type="ECO:0000256" key="3">
    <source>
        <dbReference type="ARBA" id="ARBA00022989"/>
    </source>
</evidence>
<feature type="region of interest" description="Disordered" evidence="5">
    <location>
        <begin position="247"/>
        <end position="270"/>
    </location>
</feature>
<feature type="transmembrane region" description="Helical" evidence="6">
    <location>
        <begin position="418"/>
        <end position="440"/>
    </location>
</feature>
<keyword evidence="2 6" id="KW-0812">Transmembrane</keyword>
<dbReference type="Proteomes" id="UP000249166">
    <property type="component" value="Unassembled WGS sequence"/>
</dbReference>
<dbReference type="EMBL" id="QLNP01000098">
    <property type="protein sequence ID" value="RAM35951.1"/>
    <property type="molecule type" value="Genomic_DNA"/>
</dbReference>
<feature type="transmembrane region" description="Helical" evidence="6">
    <location>
        <begin position="446"/>
        <end position="468"/>
    </location>
</feature>
<reference evidence="8 9" key="1">
    <citation type="submission" date="2018-04" db="EMBL/GenBank/DDBJ databases">
        <title>Bacteria isolated from cave deposits of Manipur.</title>
        <authorList>
            <person name="Sahoo D."/>
            <person name="Sarangthem I."/>
            <person name="Nandeibam J."/>
        </authorList>
    </citation>
    <scope>NUCLEOTIDE SEQUENCE [LARGE SCALE GENOMIC DNA]</scope>
    <source>
        <strain evidence="9">mrc11</strain>
    </source>
</reference>
<dbReference type="SUPFAM" id="SSF103473">
    <property type="entry name" value="MFS general substrate transporter"/>
    <property type="match status" value="1"/>
</dbReference>
<dbReference type="GO" id="GO:0022857">
    <property type="term" value="F:transmembrane transporter activity"/>
    <property type="evidence" value="ECO:0007669"/>
    <property type="project" value="InterPro"/>
</dbReference>
<feature type="compositionally biased region" description="Low complexity" evidence="5">
    <location>
        <begin position="248"/>
        <end position="267"/>
    </location>
</feature>
<dbReference type="InterPro" id="IPR050327">
    <property type="entry name" value="Proton-linked_MCT"/>
</dbReference>
<protein>
    <submittedName>
        <fullName evidence="8">MFS transporter</fullName>
    </submittedName>
</protein>
<evidence type="ECO:0000313" key="8">
    <source>
        <dbReference type="EMBL" id="RAM35951.1"/>
    </source>
</evidence>
<dbReference type="InterPro" id="IPR020846">
    <property type="entry name" value="MFS_dom"/>
</dbReference>
<accession>A0A328HCR8</accession>
<feature type="region of interest" description="Disordered" evidence="5">
    <location>
        <begin position="1"/>
        <end position="51"/>
    </location>
</feature>
<evidence type="ECO:0000256" key="4">
    <source>
        <dbReference type="ARBA" id="ARBA00023136"/>
    </source>
</evidence>
<evidence type="ECO:0000259" key="7">
    <source>
        <dbReference type="PROSITE" id="PS50850"/>
    </source>
</evidence>
<evidence type="ECO:0000256" key="5">
    <source>
        <dbReference type="SAM" id="MobiDB-lite"/>
    </source>
</evidence>
<comment type="caution">
    <text evidence="8">The sequence shown here is derived from an EMBL/GenBank/DDBJ whole genome shotgun (WGS) entry which is preliminary data.</text>
</comment>
<keyword evidence="3 6" id="KW-1133">Transmembrane helix</keyword>
<dbReference type="InterPro" id="IPR036259">
    <property type="entry name" value="MFS_trans_sf"/>
</dbReference>
<evidence type="ECO:0000256" key="1">
    <source>
        <dbReference type="ARBA" id="ARBA00004651"/>
    </source>
</evidence>
<keyword evidence="4 6" id="KW-0472">Membrane</keyword>
<dbReference type="PANTHER" id="PTHR11360">
    <property type="entry name" value="MONOCARBOXYLATE TRANSPORTER"/>
    <property type="match status" value="1"/>
</dbReference>
<dbReference type="AlphaFoldDB" id="A0A328HCR8"/>
<feature type="transmembrane region" description="Helical" evidence="6">
    <location>
        <begin position="216"/>
        <end position="235"/>
    </location>
</feature>
<feature type="transmembrane region" description="Helical" evidence="6">
    <location>
        <begin position="150"/>
        <end position="171"/>
    </location>
</feature>
<dbReference type="InterPro" id="IPR011701">
    <property type="entry name" value="MFS"/>
</dbReference>
<dbReference type="OrthoDB" id="146345at2"/>
<feature type="transmembrane region" description="Helical" evidence="6">
    <location>
        <begin position="357"/>
        <end position="377"/>
    </location>
</feature>
<dbReference type="PANTHER" id="PTHR11360:SF284">
    <property type="entry name" value="EG:103B4.3 PROTEIN-RELATED"/>
    <property type="match status" value="1"/>
</dbReference>
<dbReference type="GO" id="GO:0005886">
    <property type="term" value="C:plasma membrane"/>
    <property type="evidence" value="ECO:0007669"/>
    <property type="project" value="UniProtKB-SubCell"/>
</dbReference>
<dbReference type="Gene3D" id="1.20.1250.20">
    <property type="entry name" value="MFS general substrate transporter like domains"/>
    <property type="match status" value="2"/>
</dbReference>
<feature type="transmembrane region" description="Helical" evidence="6">
    <location>
        <begin position="383"/>
        <end position="406"/>
    </location>
</feature>
<dbReference type="RefSeq" id="WP_111905129.1">
    <property type="nucleotide sequence ID" value="NZ_QLNP01000098.1"/>
</dbReference>
<gene>
    <name evidence="8" type="ORF">DBZ45_17515</name>
</gene>
<evidence type="ECO:0000313" key="9">
    <source>
        <dbReference type="Proteomes" id="UP000249166"/>
    </source>
</evidence>